<feature type="signal peptide" evidence="6">
    <location>
        <begin position="1"/>
        <end position="24"/>
    </location>
</feature>
<organism evidence="8 9">
    <name type="scientific">Mycena indigotica</name>
    <dbReference type="NCBI Taxonomy" id="2126181"/>
    <lineage>
        <taxon>Eukaryota</taxon>
        <taxon>Fungi</taxon>
        <taxon>Dikarya</taxon>
        <taxon>Basidiomycota</taxon>
        <taxon>Agaricomycotina</taxon>
        <taxon>Agaricomycetes</taxon>
        <taxon>Agaricomycetidae</taxon>
        <taxon>Agaricales</taxon>
        <taxon>Marasmiineae</taxon>
        <taxon>Mycenaceae</taxon>
        <taxon>Mycena</taxon>
    </lineage>
</organism>
<dbReference type="GO" id="GO:0004190">
    <property type="term" value="F:aspartic-type endopeptidase activity"/>
    <property type="evidence" value="ECO:0007669"/>
    <property type="project" value="UniProtKB-KW"/>
</dbReference>
<evidence type="ECO:0000256" key="6">
    <source>
        <dbReference type="SAM" id="SignalP"/>
    </source>
</evidence>
<keyword evidence="3" id="KW-0645">Protease</keyword>
<dbReference type="InterPro" id="IPR033121">
    <property type="entry name" value="PEPTIDASE_A1"/>
</dbReference>
<keyword evidence="9" id="KW-1185">Reference proteome</keyword>
<dbReference type="CDD" id="cd05471">
    <property type="entry name" value="pepsin_like"/>
    <property type="match status" value="1"/>
</dbReference>
<dbReference type="EMBL" id="JACAZF010000001">
    <property type="protein sequence ID" value="KAF7315007.1"/>
    <property type="molecule type" value="Genomic_DNA"/>
</dbReference>
<dbReference type="SUPFAM" id="SSF50630">
    <property type="entry name" value="Acid proteases"/>
    <property type="match status" value="1"/>
</dbReference>
<comment type="caution">
    <text evidence="8">The sequence shown here is derived from an EMBL/GenBank/DDBJ whole genome shotgun (WGS) entry which is preliminary data.</text>
</comment>
<feature type="domain" description="Peptidase A1" evidence="7">
    <location>
        <begin position="56"/>
        <end position="397"/>
    </location>
</feature>
<gene>
    <name evidence="8" type="ORF">MIND_00014800</name>
</gene>
<evidence type="ECO:0000313" key="8">
    <source>
        <dbReference type="EMBL" id="KAF7315007.1"/>
    </source>
</evidence>
<dbReference type="InterPro" id="IPR001969">
    <property type="entry name" value="Aspartic_peptidase_AS"/>
</dbReference>
<keyword evidence="5" id="KW-0472">Membrane</keyword>
<dbReference type="InterPro" id="IPR021109">
    <property type="entry name" value="Peptidase_aspartic_dom_sf"/>
</dbReference>
<keyword evidence="2 3" id="KW-0064">Aspartyl protease</keyword>
<reference evidence="8" key="1">
    <citation type="submission" date="2020-05" db="EMBL/GenBank/DDBJ databases">
        <title>Mycena genomes resolve the evolution of fungal bioluminescence.</title>
        <authorList>
            <person name="Tsai I.J."/>
        </authorList>
    </citation>
    <scope>NUCLEOTIDE SEQUENCE</scope>
    <source>
        <strain evidence="8">171206Taipei</strain>
    </source>
</reference>
<feature type="chain" id="PRO_5034551206" evidence="6">
    <location>
        <begin position="25"/>
        <end position="560"/>
    </location>
</feature>
<dbReference type="PANTHER" id="PTHR47966">
    <property type="entry name" value="BETA-SITE APP-CLEAVING ENZYME, ISOFORM A-RELATED"/>
    <property type="match status" value="1"/>
</dbReference>
<dbReference type="Proteomes" id="UP000636479">
    <property type="component" value="Unassembled WGS sequence"/>
</dbReference>
<accession>A0A8H6TDZ4</accession>
<dbReference type="Pfam" id="PF00026">
    <property type="entry name" value="Asp"/>
    <property type="match status" value="1"/>
</dbReference>
<proteinExistence type="inferred from homology"/>
<dbReference type="PANTHER" id="PTHR47966:SF51">
    <property type="entry name" value="BETA-SITE APP-CLEAVING ENZYME, ISOFORM A-RELATED"/>
    <property type="match status" value="1"/>
</dbReference>
<evidence type="ECO:0000256" key="1">
    <source>
        <dbReference type="ARBA" id="ARBA00007447"/>
    </source>
</evidence>
<dbReference type="GeneID" id="59339636"/>
<keyword evidence="6" id="KW-0732">Signal</keyword>
<dbReference type="RefSeq" id="XP_037225030.1">
    <property type="nucleotide sequence ID" value="XM_037357120.1"/>
</dbReference>
<dbReference type="AlphaFoldDB" id="A0A8H6TDZ4"/>
<evidence type="ECO:0000256" key="3">
    <source>
        <dbReference type="RuleBase" id="RU000454"/>
    </source>
</evidence>
<feature type="region of interest" description="Disordered" evidence="4">
    <location>
        <begin position="25"/>
        <end position="45"/>
    </location>
</feature>
<feature type="compositionally biased region" description="Basic residues" evidence="4">
    <location>
        <begin position="27"/>
        <end position="38"/>
    </location>
</feature>
<name>A0A8H6TDZ4_9AGAR</name>
<evidence type="ECO:0000256" key="5">
    <source>
        <dbReference type="SAM" id="Phobius"/>
    </source>
</evidence>
<keyword evidence="5" id="KW-0812">Transmembrane</keyword>
<dbReference type="PROSITE" id="PS00141">
    <property type="entry name" value="ASP_PROTEASE"/>
    <property type="match status" value="1"/>
</dbReference>
<evidence type="ECO:0000256" key="2">
    <source>
        <dbReference type="ARBA" id="ARBA00022750"/>
    </source>
</evidence>
<dbReference type="PROSITE" id="PS51767">
    <property type="entry name" value="PEPTIDASE_A1"/>
    <property type="match status" value="1"/>
</dbReference>
<evidence type="ECO:0000313" key="9">
    <source>
        <dbReference type="Proteomes" id="UP000636479"/>
    </source>
</evidence>
<keyword evidence="8" id="KW-0326">Glycosidase</keyword>
<protein>
    <submittedName>
        <fullName evidence="8">Six-hairpin glycosidase</fullName>
    </submittedName>
</protein>
<feature type="transmembrane region" description="Helical" evidence="5">
    <location>
        <begin position="491"/>
        <end position="518"/>
    </location>
</feature>
<sequence length="560" mass="60540">MLPCSFPAALLSLFLLQLTTTIEAKRAPRPHKTQPHTRPKVDATGDNIVNVGNDRYIALVTIAGQEYRTMLDTGSTDMWVMPPKGLKLGYYDDTGVYSQIYYGDGSDYVNGTVGFAKVEVAGHTIPSQAFINVFKESQPEDNYMGLVGLGFDTPDGSIPASLTKAGMDGRKLGKSPLTSIFDANPHKGRFFGLSLSRLWDKSYSSDASLTISEYDTKYAAVANAPVLKQYPKDCGSWSVLGDSIKIGGKVVPWKLPDATNIPNGKISVLIDSGTTNFLVPEDVRDAIYSAVPGAVLSKHSNIEGNKWGADDDIWVVPCTTAVNMSVSFAGHEYPIHPLDLTDVMSTTGPDGKNYTICVNSVTNGGTVISPQSAIFGDSFMRNVYTVLSFGGDTKSDVPYIQFLSNTETQKAAEDFHLHREKRLARLAKRYNAKELSPDKIIALFDSKSNTSGGKPADDTAACLPAGSDALSKSKTELSENSSSPNDVVDKWGPIIVGLLSANLAILLVVACISLMSFIRGGRNSGPARYAKVETREKNHDVVFDTHTSRSSFSDRDHIGY</sequence>
<evidence type="ECO:0000256" key="4">
    <source>
        <dbReference type="SAM" id="MobiDB-lite"/>
    </source>
</evidence>
<comment type="similarity">
    <text evidence="1 3">Belongs to the peptidase A1 family.</text>
</comment>
<dbReference type="Gene3D" id="2.40.70.10">
    <property type="entry name" value="Acid Proteases"/>
    <property type="match status" value="2"/>
</dbReference>
<keyword evidence="3" id="KW-0378">Hydrolase</keyword>
<evidence type="ECO:0000259" key="7">
    <source>
        <dbReference type="PROSITE" id="PS51767"/>
    </source>
</evidence>
<dbReference type="InterPro" id="IPR001461">
    <property type="entry name" value="Aspartic_peptidase_A1"/>
</dbReference>
<keyword evidence="5" id="KW-1133">Transmembrane helix</keyword>
<dbReference type="GO" id="GO:0016798">
    <property type="term" value="F:hydrolase activity, acting on glycosyl bonds"/>
    <property type="evidence" value="ECO:0007669"/>
    <property type="project" value="UniProtKB-KW"/>
</dbReference>
<dbReference type="GO" id="GO:0006508">
    <property type="term" value="P:proteolysis"/>
    <property type="evidence" value="ECO:0007669"/>
    <property type="project" value="UniProtKB-KW"/>
</dbReference>
<dbReference type="PRINTS" id="PR00792">
    <property type="entry name" value="PEPSIN"/>
</dbReference>
<dbReference type="OrthoDB" id="771136at2759"/>
<dbReference type="InterPro" id="IPR034164">
    <property type="entry name" value="Pepsin-like_dom"/>
</dbReference>